<dbReference type="Proteomes" id="UP000199236">
    <property type="component" value="Unassembled WGS sequence"/>
</dbReference>
<dbReference type="PANTHER" id="PTHR34846:SF10">
    <property type="entry name" value="CYTOPLASMIC PROTEIN"/>
    <property type="match status" value="1"/>
</dbReference>
<dbReference type="Gene3D" id="1.20.1290.10">
    <property type="entry name" value="AhpD-like"/>
    <property type="match status" value="1"/>
</dbReference>
<gene>
    <name evidence="2" type="ORF">SAMN04488056_10129</name>
</gene>
<keyword evidence="2" id="KW-0575">Peroxidase</keyword>
<dbReference type="PANTHER" id="PTHR34846">
    <property type="entry name" value="4-CARBOXYMUCONOLACTONE DECARBOXYLASE FAMILY PROTEIN (AFU_ORTHOLOGUE AFUA_6G11590)"/>
    <property type="match status" value="1"/>
</dbReference>
<evidence type="ECO:0000313" key="3">
    <source>
        <dbReference type="Proteomes" id="UP000199236"/>
    </source>
</evidence>
<keyword evidence="3" id="KW-1185">Reference proteome</keyword>
<proteinExistence type="predicted"/>
<dbReference type="InterPro" id="IPR029032">
    <property type="entry name" value="AhpD-like"/>
</dbReference>
<dbReference type="NCBIfam" id="TIGR00778">
    <property type="entry name" value="ahpD_dom"/>
    <property type="match status" value="1"/>
</dbReference>
<evidence type="ECO:0000259" key="1">
    <source>
        <dbReference type="Pfam" id="PF02627"/>
    </source>
</evidence>
<dbReference type="RefSeq" id="WP_090067639.1">
    <property type="nucleotide sequence ID" value="NZ_FOVR01000001.1"/>
</dbReference>
<organism evidence="2 3">
    <name type="scientific">Cohaesibacter marisflavi</name>
    <dbReference type="NCBI Taxonomy" id="655353"/>
    <lineage>
        <taxon>Bacteria</taxon>
        <taxon>Pseudomonadati</taxon>
        <taxon>Pseudomonadota</taxon>
        <taxon>Alphaproteobacteria</taxon>
        <taxon>Hyphomicrobiales</taxon>
        <taxon>Cohaesibacteraceae</taxon>
    </lineage>
</organism>
<sequence>MNALSAPTDFAFSYADFQKQAPAAHDALIAMSKSVDASGLEKSLTELVKIRISQMNGCGFCTELHLRAARQIGVSEDKLDLLAVWRDSTEYDERERAGLFWAEHVTQSPVAPVPEAEMTAIRAVFSDDELVQLTVAIANINAWNRIAGALHFSAAKLSRV</sequence>
<keyword evidence="2" id="KW-0560">Oxidoreductase</keyword>
<dbReference type="InterPro" id="IPR004675">
    <property type="entry name" value="AhpD_core"/>
</dbReference>
<accession>A0A1I4ZBI2</accession>
<evidence type="ECO:0000313" key="2">
    <source>
        <dbReference type="EMBL" id="SFN47644.1"/>
    </source>
</evidence>
<dbReference type="OrthoDB" id="9801997at2"/>
<protein>
    <submittedName>
        <fullName evidence="2">Alkylhydroperoxidase AhpD family core domain-containing protein</fullName>
    </submittedName>
</protein>
<dbReference type="InterPro" id="IPR003779">
    <property type="entry name" value="CMD-like"/>
</dbReference>
<dbReference type="Pfam" id="PF02627">
    <property type="entry name" value="CMD"/>
    <property type="match status" value="1"/>
</dbReference>
<dbReference type="GO" id="GO:0051920">
    <property type="term" value="F:peroxiredoxin activity"/>
    <property type="evidence" value="ECO:0007669"/>
    <property type="project" value="InterPro"/>
</dbReference>
<dbReference type="AlphaFoldDB" id="A0A1I4ZBI2"/>
<reference evidence="2 3" key="1">
    <citation type="submission" date="2016-10" db="EMBL/GenBank/DDBJ databases">
        <authorList>
            <person name="de Groot N.N."/>
        </authorList>
    </citation>
    <scope>NUCLEOTIDE SEQUENCE [LARGE SCALE GENOMIC DNA]</scope>
    <source>
        <strain evidence="2 3">CGMCC 1.9157</strain>
    </source>
</reference>
<name>A0A1I4ZBI2_9HYPH</name>
<feature type="domain" description="Carboxymuconolactone decarboxylase-like" evidence="1">
    <location>
        <begin position="22"/>
        <end position="103"/>
    </location>
</feature>
<dbReference type="SUPFAM" id="SSF69118">
    <property type="entry name" value="AhpD-like"/>
    <property type="match status" value="1"/>
</dbReference>
<dbReference type="EMBL" id="FOVR01000001">
    <property type="protein sequence ID" value="SFN47644.1"/>
    <property type="molecule type" value="Genomic_DNA"/>
</dbReference>
<dbReference type="STRING" id="655353.SAMN04488056_10129"/>